<feature type="transmembrane region" description="Helical" evidence="1">
    <location>
        <begin position="35"/>
        <end position="54"/>
    </location>
</feature>
<dbReference type="EMBL" id="BAAAYX010000003">
    <property type="protein sequence ID" value="GAA3698773.1"/>
    <property type="molecule type" value="Genomic_DNA"/>
</dbReference>
<evidence type="ECO:0000313" key="3">
    <source>
        <dbReference type="Proteomes" id="UP001500051"/>
    </source>
</evidence>
<reference evidence="3" key="1">
    <citation type="journal article" date="2019" name="Int. J. Syst. Evol. Microbiol.">
        <title>The Global Catalogue of Microorganisms (GCM) 10K type strain sequencing project: providing services to taxonomists for standard genome sequencing and annotation.</title>
        <authorList>
            <consortium name="The Broad Institute Genomics Platform"/>
            <consortium name="The Broad Institute Genome Sequencing Center for Infectious Disease"/>
            <person name="Wu L."/>
            <person name="Ma J."/>
        </authorList>
    </citation>
    <scope>NUCLEOTIDE SEQUENCE [LARGE SCALE GENOMIC DNA]</scope>
    <source>
        <strain evidence="3">JCM 16548</strain>
    </source>
</reference>
<accession>A0ABP7D3T7</accession>
<proteinExistence type="predicted"/>
<feature type="transmembrane region" description="Helical" evidence="1">
    <location>
        <begin position="136"/>
        <end position="166"/>
    </location>
</feature>
<keyword evidence="1" id="KW-0472">Membrane</keyword>
<sequence>MWAAGRLSYRRAMTMTVGGASAASTTAPAPLGRRLALLGAVFVVCVGLPFLFLSEDGPRWYHLVFHLLGIALCAGGVVALRGVRRAAVSRALRVMTWVSTVAMTGWVIGHLGELATVLTHGGAHADHDLFQHPVHLFFATIAVPSWAATVLSLLVLLITAGVQAIIRRVRR</sequence>
<evidence type="ECO:0000313" key="2">
    <source>
        <dbReference type="EMBL" id="GAA3698773.1"/>
    </source>
</evidence>
<dbReference type="Proteomes" id="UP001500051">
    <property type="component" value="Unassembled WGS sequence"/>
</dbReference>
<feature type="transmembrane region" description="Helical" evidence="1">
    <location>
        <begin position="60"/>
        <end position="80"/>
    </location>
</feature>
<keyword evidence="1" id="KW-0812">Transmembrane</keyword>
<feature type="transmembrane region" description="Helical" evidence="1">
    <location>
        <begin position="92"/>
        <end position="109"/>
    </location>
</feature>
<protein>
    <submittedName>
        <fullName evidence="2">Uncharacterized protein</fullName>
    </submittedName>
</protein>
<keyword evidence="3" id="KW-1185">Reference proteome</keyword>
<gene>
    <name evidence="2" type="ORF">GCM10022204_13990</name>
</gene>
<keyword evidence="1" id="KW-1133">Transmembrane helix</keyword>
<evidence type="ECO:0000256" key="1">
    <source>
        <dbReference type="SAM" id="Phobius"/>
    </source>
</evidence>
<name>A0ABP7D3T7_9ACTN</name>
<comment type="caution">
    <text evidence="2">The sequence shown here is derived from an EMBL/GenBank/DDBJ whole genome shotgun (WGS) entry which is preliminary data.</text>
</comment>
<organism evidence="2 3">
    <name type="scientific">Microlunatus aurantiacus</name>
    <dbReference type="NCBI Taxonomy" id="446786"/>
    <lineage>
        <taxon>Bacteria</taxon>
        <taxon>Bacillati</taxon>
        <taxon>Actinomycetota</taxon>
        <taxon>Actinomycetes</taxon>
        <taxon>Propionibacteriales</taxon>
        <taxon>Propionibacteriaceae</taxon>
        <taxon>Microlunatus</taxon>
    </lineage>
</organism>